<gene>
    <name evidence="2" type="ORF">B0H15DRAFT_42568</name>
</gene>
<comment type="caution">
    <text evidence="2">The sequence shown here is derived from an EMBL/GenBank/DDBJ whole genome shotgun (WGS) entry which is preliminary data.</text>
</comment>
<keyword evidence="3" id="KW-1185">Reference proteome</keyword>
<feature type="region of interest" description="Disordered" evidence="1">
    <location>
        <begin position="187"/>
        <end position="214"/>
    </location>
</feature>
<evidence type="ECO:0000313" key="3">
    <source>
        <dbReference type="Proteomes" id="UP001222325"/>
    </source>
</evidence>
<organism evidence="2 3">
    <name type="scientific">Mycena belliarum</name>
    <dbReference type="NCBI Taxonomy" id="1033014"/>
    <lineage>
        <taxon>Eukaryota</taxon>
        <taxon>Fungi</taxon>
        <taxon>Dikarya</taxon>
        <taxon>Basidiomycota</taxon>
        <taxon>Agaricomycotina</taxon>
        <taxon>Agaricomycetes</taxon>
        <taxon>Agaricomycetidae</taxon>
        <taxon>Agaricales</taxon>
        <taxon>Marasmiineae</taxon>
        <taxon>Mycenaceae</taxon>
        <taxon>Mycena</taxon>
    </lineage>
</organism>
<evidence type="ECO:0000256" key="1">
    <source>
        <dbReference type="SAM" id="MobiDB-lite"/>
    </source>
</evidence>
<reference evidence="2" key="1">
    <citation type="submission" date="2023-03" db="EMBL/GenBank/DDBJ databases">
        <title>Massive genome expansion in bonnet fungi (Mycena s.s.) driven by repeated elements and novel gene families across ecological guilds.</title>
        <authorList>
            <consortium name="Lawrence Berkeley National Laboratory"/>
            <person name="Harder C.B."/>
            <person name="Miyauchi S."/>
            <person name="Viragh M."/>
            <person name="Kuo A."/>
            <person name="Thoen E."/>
            <person name="Andreopoulos B."/>
            <person name="Lu D."/>
            <person name="Skrede I."/>
            <person name="Drula E."/>
            <person name="Henrissat B."/>
            <person name="Morin E."/>
            <person name="Kohler A."/>
            <person name="Barry K."/>
            <person name="LaButti K."/>
            <person name="Morin E."/>
            <person name="Salamov A."/>
            <person name="Lipzen A."/>
            <person name="Mereny Z."/>
            <person name="Hegedus B."/>
            <person name="Baldrian P."/>
            <person name="Stursova M."/>
            <person name="Weitz H."/>
            <person name="Taylor A."/>
            <person name="Grigoriev I.V."/>
            <person name="Nagy L.G."/>
            <person name="Martin F."/>
            <person name="Kauserud H."/>
        </authorList>
    </citation>
    <scope>NUCLEOTIDE SEQUENCE</scope>
    <source>
        <strain evidence="2">CBHHK173m</strain>
    </source>
</reference>
<dbReference type="EMBL" id="JARJCN010000104">
    <property type="protein sequence ID" value="KAJ7075059.1"/>
    <property type="molecule type" value="Genomic_DNA"/>
</dbReference>
<dbReference type="AlphaFoldDB" id="A0AAD6TTR8"/>
<proteinExistence type="predicted"/>
<name>A0AAD6TTR8_9AGAR</name>
<evidence type="ECO:0000313" key="2">
    <source>
        <dbReference type="EMBL" id="KAJ7075059.1"/>
    </source>
</evidence>
<protein>
    <submittedName>
        <fullName evidence="2">Uncharacterized protein</fullName>
    </submittedName>
</protein>
<accession>A0AAD6TTR8</accession>
<dbReference type="Proteomes" id="UP001222325">
    <property type="component" value="Unassembled WGS sequence"/>
</dbReference>
<sequence length="214" mass="22965">MTHMYSHPDSFTVSIATANSAFPTQVFTDMHTPASTAAPGLQSAASRYETGEATSLCEASLVLYMGQIPAVSASHDPASDQGAGSFLEFPQLQPCCQFANTSTTNFTKSPGGLEPPPRPIEFYALHRLPASECRARWGLVCRVVTNRSSAGWQIGQMVRIFFVPKSSLVIEARADHSLARKIRTPSPVTMSFGGVEPPPPSPEAQLDSRVSHTA</sequence>